<evidence type="ECO:0000256" key="7">
    <source>
        <dbReference type="ARBA" id="ARBA00022840"/>
    </source>
</evidence>
<gene>
    <name evidence="15" type="ORF">CSTERTH_03300</name>
</gene>
<name>A0A1B1YBK0_THEST</name>
<comment type="subcellular location">
    <subcellularLocation>
        <location evidence="1">Cell membrane</location>
        <topology evidence="1">Multi-pass membrane protein</topology>
    </subcellularLocation>
</comment>
<dbReference type="NCBIfam" id="TIGR01525">
    <property type="entry name" value="ATPase-IB_hvy"/>
    <property type="match status" value="1"/>
</dbReference>
<dbReference type="Pfam" id="PF00403">
    <property type="entry name" value="HMA"/>
    <property type="match status" value="1"/>
</dbReference>
<dbReference type="EC" id="7.2.2.21" evidence="11"/>
<comment type="similarity">
    <text evidence="2 13">Belongs to the cation transport ATPase (P-type) (TC 3.A.3) family. Type IB subfamily.</text>
</comment>
<evidence type="ECO:0000256" key="10">
    <source>
        <dbReference type="ARBA" id="ARBA00023136"/>
    </source>
</evidence>
<protein>
    <recommendedName>
        <fullName evidence="11">Cd(2+)-exporting ATPase</fullName>
        <ecNumber evidence="11">7.2.2.21</ecNumber>
    </recommendedName>
</protein>
<evidence type="ECO:0000256" key="13">
    <source>
        <dbReference type="RuleBase" id="RU362081"/>
    </source>
</evidence>
<dbReference type="InterPro" id="IPR027256">
    <property type="entry name" value="P-typ_ATPase_IB"/>
</dbReference>
<dbReference type="InterPro" id="IPR018303">
    <property type="entry name" value="ATPase_P-typ_P_site"/>
</dbReference>
<dbReference type="InterPro" id="IPR023214">
    <property type="entry name" value="HAD_sf"/>
</dbReference>
<dbReference type="SFLD" id="SFLDG00002">
    <property type="entry name" value="C1.7:_P-type_atpase_like"/>
    <property type="match status" value="1"/>
</dbReference>
<dbReference type="PANTHER" id="PTHR48085:SF5">
    <property type="entry name" value="CADMIUM_ZINC-TRANSPORTING ATPASE HMA4-RELATED"/>
    <property type="match status" value="1"/>
</dbReference>
<dbReference type="InterPro" id="IPR006121">
    <property type="entry name" value="HMA_dom"/>
</dbReference>
<dbReference type="Pfam" id="PF00702">
    <property type="entry name" value="Hydrolase"/>
    <property type="match status" value="1"/>
</dbReference>
<dbReference type="InterPro" id="IPR023298">
    <property type="entry name" value="ATPase_P-typ_TM_dom_sf"/>
</dbReference>
<feature type="transmembrane region" description="Helical" evidence="13">
    <location>
        <begin position="668"/>
        <end position="687"/>
    </location>
</feature>
<dbReference type="AlphaFoldDB" id="A0A1B1YBK0"/>
<dbReference type="SUPFAM" id="SSF81665">
    <property type="entry name" value="Calcium ATPase, transmembrane domain M"/>
    <property type="match status" value="1"/>
</dbReference>
<dbReference type="GO" id="GO:0005886">
    <property type="term" value="C:plasma membrane"/>
    <property type="evidence" value="ECO:0007669"/>
    <property type="project" value="UniProtKB-SubCell"/>
</dbReference>
<keyword evidence="13" id="KW-1003">Cell membrane</keyword>
<dbReference type="InterPro" id="IPR008250">
    <property type="entry name" value="ATPase_P-typ_transduc_dom_A_sf"/>
</dbReference>
<dbReference type="Gene3D" id="2.70.150.10">
    <property type="entry name" value="Calcium-transporting ATPase, cytoplasmic transduction domain A"/>
    <property type="match status" value="1"/>
</dbReference>
<dbReference type="GO" id="GO:0008551">
    <property type="term" value="F:P-type cadmium transporter activity"/>
    <property type="evidence" value="ECO:0007669"/>
    <property type="project" value="UniProtKB-EC"/>
</dbReference>
<keyword evidence="7 13" id="KW-0067">ATP-binding</keyword>
<keyword evidence="5 13" id="KW-0479">Metal-binding</keyword>
<dbReference type="PANTHER" id="PTHR48085">
    <property type="entry name" value="CADMIUM/ZINC-TRANSPORTING ATPASE HMA2-RELATED"/>
    <property type="match status" value="1"/>
</dbReference>
<dbReference type="FunFam" id="2.70.150.10:FF:000002">
    <property type="entry name" value="Copper-transporting ATPase 1, putative"/>
    <property type="match status" value="1"/>
</dbReference>
<evidence type="ECO:0000259" key="14">
    <source>
        <dbReference type="PROSITE" id="PS50846"/>
    </source>
</evidence>
<sequence>MKQKEVLYLENLNCSHCANEIEREINNIEGVKASLNFMTKLLTIEYDGNKADIINQAEKIIHGHEPGVKISKWQGEDFSNKKVEKPFSIKEFLGAEHIIFFIGTVIYITAMISPLDGIYRKLVFLAAYLLLGGEVIYDAARNIFKGQVFDENFLMAIATIGAMAIGEYAEGVAVMLFYQIGEFFQEISLERSRRSISELVDIRPDYANLVSENSVVKVSPDKVQTGDIIIVKPGERIPLDGTVIEGSSSLDMSSLTGESVPKTVKANDEVYSGSVNMEGLLKIKVTKPFHESTAVKILDLVQNSATKKAPTEKFITRFAKWYTPAVVIIAIGIALFPPLITVAVNGGNGAVSFGSLFSDWFYRALIFLVASCPCALVISIPLGFFGGIGLASKNGILVKGGNYLEALTFLETVVFDKTGTLTKGEFEVIRILPADGVEELKLLQIAAAVERYSNHPIAKAIVEACPATDEEIIVEDHRELPGFGVVARYNGQEVMIGNKNLMDTEKIEVIIPDTVGSVVYVAVDRVYAGSIVVADIEKPDSRKTIESLKKKGIKTAMLTGDLKANADEMAGKIGIDEVYSELLPQHKVEILEKLMTQKNKKKKIAYVGDGMNDAPVLARADVGIAMGGLGTDAAIEAADIVIMNDEPLKLLTAINIAHETRKIVYQNIFVAFAVKFIVLAMGAGGLATMWEAVFADVGVALIAVVNAMRLINFQVD</sequence>
<dbReference type="SFLD" id="SFLDF00027">
    <property type="entry name" value="p-type_atpase"/>
    <property type="match status" value="1"/>
</dbReference>
<dbReference type="OrthoDB" id="9760364at2"/>
<feature type="transmembrane region" description="Helical" evidence="13">
    <location>
        <begin position="321"/>
        <end position="340"/>
    </location>
</feature>
<dbReference type="InterPro" id="IPR044492">
    <property type="entry name" value="P_typ_ATPase_HD_dom"/>
</dbReference>
<dbReference type="InterPro" id="IPR059000">
    <property type="entry name" value="ATPase_P-type_domA"/>
</dbReference>
<evidence type="ECO:0000313" key="15">
    <source>
        <dbReference type="EMBL" id="ANW98134.1"/>
    </source>
</evidence>
<evidence type="ECO:0000256" key="9">
    <source>
        <dbReference type="ARBA" id="ARBA00022989"/>
    </source>
</evidence>
<evidence type="ECO:0000256" key="5">
    <source>
        <dbReference type="ARBA" id="ARBA00022723"/>
    </source>
</evidence>
<proteinExistence type="inferred from homology"/>
<dbReference type="PROSITE" id="PS50846">
    <property type="entry name" value="HMA_2"/>
    <property type="match status" value="1"/>
</dbReference>
<dbReference type="Pfam" id="PF00122">
    <property type="entry name" value="E1-E2_ATPase"/>
    <property type="match status" value="1"/>
</dbReference>
<dbReference type="Proteomes" id="UP000092971">
    <property type="component" value="Chromosome"/>
</dbReference>
<dbReference type="RefSeq" id="WP_015358412.1">
    <property type="nucleotide sequence ID" value="NZ_CP014672.1"/>
</dbReference>
<evidence type="ECO:0000256" key="3">
    <source>
        <dbReference type="ARBA" id="ARBA00022539"/>
    </source>
</evidence>
<evidence type="ECO:0000313" key="16">
    <source>
        <dbReference type="Proteomes" id="UP000092971"/>
    </source>
</evidence>
<comment type="catalytic activity">
    <reaction evidence="12">
        <text>Cd(2+)(in) + ATP + H2O = Cd(2+)(out) + ADP + phosphate + H(+)</text>
        <dbReference type="Rhea" id="RHEA:12132"/>
        <dbReference type="ChEBI" id="CHEBI:15377"/>
        <dbReference type="ChEBI" id="CHEBI:15378"/>
        <dbReference type="ChEBI" id="CHEBI:30616"/>
        <dbReference type="ChEBI" id="CHEBI:43474"/>
        <dbReference type="ChEBI" id="CHEBI:48775"/>
        <dbReference type="ChEBI" id="CHEBI:456216"/>
        <dbReference type="EC" id="7.2.2.21"/>
    </reaction>
</comment>
<keyword evidence="10 13" id="KW-0472">Membrane</keyword>
<dbReference type="PRINTS" id="PR00941">
    <property type="entry name" value="CDATPASE"/>
</dbReference>
<dbReference type="GO" id="GO:0046872">
    <property type="term" value="F:metal ion binding"/>
    <property type="evidence" value="ECO:0007669"/>
    <property type="project" value="UniProtKB-KW"/>
</dbReference>
<dbReference type="InterPro" id="IPR023299">
    <property type="entry name" value="ATPase_P-typ_cyto_dom_N"/>
</dbReference>
<dbReference type="SUPFAM" id="SSF56784">
    <property type="entry name" value="HAD-like"/>
    <property type="match status" value="1"/>
</dbReference>
<keyword evidence="9 13" id="KW-1133">Transmembrane helix</keyword>
<feature type="transmembrane region" description="Helical" evidence="13">
    <location>
        <begin position="92"/>
        <end position="112"/>
    </location>
</feature>
<dbReference type="NCBIfam" id="TIGR01494">
    <property type="entry name" value="ATPase_P-type"/>
    <property type="match status" value="1"/>
</dbReference>
<evidence type="ECO:0000256" key="11">
    <source>
        <dbReference type="ARBA" id="ARBA00039103"/>
    </source>
</evidence>
<dbReference type="Gene3D" id="3.40.50.1000">
    <property type="entry name" value="HAD superfamily/HAD-like"/>
    <property type="match status" value="1"/>
</dbReference>
<keyword evidence="4 13" id="KW-0812">Transmembrane</keyword>
<evidence type="ECO:0000256" key="2">
    <source>
        <dbReference type="ARBA" id="ARBA00006024"/>
    </source>
</evidence>
<dbReference type="Gene3D" id="3.30.70.100">
    <property type="match status" value="1"/>
</dbReference>
<feature type="transmembrane region" description="Helical" evidence="13">
    <location>
        <begin position="360"/>
        <end position="385"/>
    </location>
</feature>
<organism evidence="15 16">
    <name type="scientific">Thermoclostridium stercorarium subsp. thermolacticum DSM 2910</name>
    <dbReference type="NCBI Taxonomy" id="1121336"/>
    <lineage>
        <taxon>Bacteria</taxon>
        <taxon>Bacillati</taxon>
        <taxon>Bacillota</taxon>
        <taxon>Clostridia</taxon>
        <taxon>Eubacteriales</taxon>
        <taxon>Oscillospiraceae</taxon>
        <taxon>Thermoclostridium</taxon>
    </lineage>
</organism>
<accession>A0A1B1YBK0</accession>
<feature type="transmembrane region" description="Helical" evidence="13">
    <location>
        <begin position="693"/>
        <end position="711"/>
    </location>
</feature>
<dbReference type="EMBL" id="CP014672">
    <property type="protein sequence ID" value="ANW98134.1"/>
    <property type="molecule type" value="Genomic_DNA"/>
</dbReference>
<dbReference type="Gene3D" id="3.40.1110.10">
    <property type="entry name" value="Calcium-transporting ATPase, cytoplasmic domain N"/>
    <property type="match status" value="1"/>
</dbReference>
<dbReference type="SUPFAM" id="SSF55008">
    <property type="entry name" value="HMA, heavy metal-associated domain"/>
    <property type="match status" value="1"/>
</dbReference>
<dbReference type="InterPro" id="IPR001757">
    <property type="entry name" value="P_typ_ATPase"/>
</dbReference>
<evidence type="ECO:0000256" key="4">
    <source>
        <dbReference type="ARBA" id="ARBA00022692"/>
    </source>
</evidence>
<dbReference type="GO" id="GO:0005524">
    <property type="term" value="F:ATP binding"/>
    <property type="evidence" value="ECO:0007669"/>
    <property type="project" value="UniProtKB-UniRule"/>
</dbReference>
<feature type="transmembrane region" description="Helical" evidence="13">
    <location>
        <begin position="118"/>
        <end position="137"/>
    </location>
</feature>
<reference evidence="15 16" key="1">
    <citation type="submission" date="2016-02" db="EMBL/GenBank/DDBJ databases">
        <title>Comparison of Clostridium stercorarium subspecies using comparative genomics and transcriptomics.</title>
        <authorList>
            <person name="Schellenberg J."/>
            <person name="Thallinger G."/>
            <person name="Levin D.B."/>
            <person name="Zhang X."/>
            <person name="Alvare G."/>
            <person name="Fristensky B."/>
            <person name="Sparling R."/>
        </authorList>
    </citation>
    <scope>NUCLEOTIDE SEQUENCE [LARGE SCALE GENOMIC DNA]</scope>
    <source>
        <strain evidence="15 16">DSM 2910</strain>
    </source>
</reference>
<keyword evidence="8" id="KW-1278">Translocase</keyword>
<dbReference type="CDD" id="cd00371">
    <property type="entry name" value="HMA"/>
    <property type="match status" value="1"/>
</dbReference>
<feature type="domain" description="HMA" evidence="14">
    <location>
        <begin position="3"/>
        <end position="69"/>
    </location>
</feature>
<evidence type="ECO:0000256" key="6">
    <source>
        <dbReference type="ARBA" id="ARBA00022741"/>
    </source>
</evidence>
<dbReference type="InterPro" id="IPR036163">
    <property type="entry name" value="HMA_dom_sf"/>
</dbReference>
<dbReference type="PROSITE" id="PS00154">
    <property type="entry name" value="ATPASE_E1_E2"/>
    <property type="match status" value="1"/>
</dbReference>
<evidence type="ECO:0000256" key="12">
    <source>
        <dbReference type="ARBA" id="ARBA00049338"/>
    </source>
</evidence>
<keyword evidence="6 13" id="KW-0547">Nucleotide-binding</keyword>
<dbReference type="InterPro" id="IPR051014">
    <property type="entry name" value="Cation_Transport_ATPase_IB"/>
</dbReference>
<evidence type="ECO:0000256" key="8">
    <source>
        <dbReference type="ARBA" id="ARBA00022967"/>
    </source>
</evidence>
<dbReference type="GO" id="GO:0016887">
    <property type="term" value="F:ATP hydrolysis activity"/>
    <property type="evidence" value="ECO:0007669"/>
    <property type="project" value="InterPro"/>
</dbReference>
<dbReference type="PRINTS" id="PR00119">
    <property type="entry name" value="CATATPASE"/>
</dbReference>
<dbReference type="SFLD" id="SFLDS00003">
    <property type="entry name" value="Haloacid_Dehalogenase"/>
    <property type="match status" value="1"/>
</dbReference>
<keyword evidence="3" id="KW-0104">Cadmium</keyword>
<evidence type="ECO:0000256" key="1">
    <source>
        <dbReference type="ARBA" id="ARBA00004651"/>
    </source>
</evidence>
<dbReference type="InterPro" id="IPR036412">
    <property type="entry name" value="HAD-like_sf"/>
</dbReference>
<dbReference type="SUPFAM" id="SSF81653">
    <property type="entry name" value="Calcium ATPase, transduction domain A"/>
    <property type="match status" value="1"/>
</dbReference>